<name>A0A2H5PFF0_CITUN</name>
<keyword evidence="2" id="KW-1185">Reference proteome</keyword>
<accession>A0A2H5PFF0</accession>
<dbReference type="Proteomes" id="UP000236630">
    <property type="component" value="Unassembled WGS sequence"/>
</dbReference>
<comment type="caution">
    <text evidence="1">The sequence shown here is derived from an EMBL/GenBank/DDBJ whole genome shotgun (WGS) entry which is preliminary data.</text>
</comment>
<evidence type="ECO:0000313" key="1">
    <source>
        <dbReference type="EMBL" id="GAY51092.1"/>
    </source>
</evidence>
<organism evidence="1 2">
    <name type="scientific">Citrus unshiu</name>
    <name type="common">Satsuma mandarin</name>
    <name type="synonym">Citrus nobilis var. unshiu</name>
    <dbReference type="NCBI Taxonomy" id="55188"/>
    <lineage>
        <taxon>Eukaryota</taxon>
        <taxon>Viridiplantae</taxon>
        <taxon>Streptophyta</taxon>
        <taxon>Embryophyta</taxon>
        <taxon>Tracheophyta</taxon>
        <taxon>Spermatophyta</taxon>
        <taxon>Magnoliopsida</taxon>
        <taxon>eudicotyledons</taxon>
        <taxon>Gunneridae</taxon>
        <taxon>Pentapetalae</taxon>
        <taxon>rosids</taxon>
        <taxon>malvids</taxon>
        <taxon>Sapindales</taxon>
        <taxon>Rutaceae</taxon>
        <taxon>Aurantioideae</taxon>
        <taxon>Citrus</taxon>
    </lineage>
</organism>
<dbReference type="EMBL" id="BDQV01000067">
    <property type="protein sequence ID" value="GAY51092.1"/>
    <property type="molecule type" value="Genomic_DNA"/>
</dbReference>
<proteinExistence type="predicted"/>
<protein>
    <submittedName>
        <fullName evidence="1">Uncharacterized protein</fullName>
    </submittedName>
</protein>
<gene>
    <name evidence="1" type="ORF">CUMW_131660</name>
</gene>
<evidence type="ECO:0000313" key="2">
    <source>
        <dbReference type="Proteomes" id="UP000236630"/>
    </source>
</evidence>
<sequence length="103" mass="11471">MIDEKLVADYAFDCNFGEAYAIFPFLYLQADYAFGCNFVEASTNKGEVSKLYDEHVWKVQTGKVKLQQACKGDRVPTCMIPNAAMCSPFHICPGSMALIPLFS</sequence>
<reference evidence="1 2" key="1">
    <citation type="journal article" date="2017" name="Front. Genet.">
        <title>Draft sequencing of the heterozygous diploid genome of Satsuma (Citrus unshiu Marc.) using a hybrid assembly approach.</title>
        <authorList>
            <person name="Shimizu T."/>
            <person name="Tanizawa Y."/>
            <person name="Mochizuki T."/>
            <person name="Nagasaki H."/>
            <person name="Yoshioka T."/>
            <person name="Toyoda A."/>
            <person name="Fujiyama A."/>
            <person name="Kaminuma E."/>
            <person name="Nakamura Y."/>
        </authorList>
    </citation>
    <scope>NUCLEOTIDE SEQUENCE [LARGE SCALE GENOMIC DNA]</scope>
    <source>
        <strain evidence="2">cv. Miyagawa wase</strain>
    </source>
</reference>
<dbReference type="AlphaFoldDB" id="A0A2H5PFF0"/>